<evidence type="ECO:0000313" key="5">
    <source>
        <dbReference type="EMBL" id="KZV83129.1"/>
    </source>
</evidence>
<dbReference type="EMBL" id="KV426287">
    <property type="protein sequence ID" value="KZV83129.1"/>
    <property type="molecule type" value="Genomic_DNA"/>
</dbReference>
<evidence type="ECO:0000256" key="2">
    <source>
        <dbReference type="RuleBase" id="RU003616"/>
    </source>
</evidence>
<evidence type="ECO:0000313" key="6">
    <source>
        <dbReference type="Proteomes" id="UP000077266"/>
    </source>
</evidence>
<accession>A0A165ZJ16</accession>
<feature type="domain" description="SHSP" evidence="4">
    <location>
        <begin position="36"/>
        <end position="165"/>
    </location>
</feature>
<dbReference type="InterPro" id="IPR008978">
    <property type="entry name" value="HSP20-like_chaperone"/>
</dbReference>
<dbReference type="STRING" id="1314781.A0A165ZJ16"/>
<comment type="similarity">
    <text evidence="1 2">Belongs to the small heat shock protein (HSP20) family.</text>
</comment>
<proteinExistence type="inferred from homology"/>
<gene>
    <name evidence="5" type="ORF">EXIGLDRAFT_626144</name>
</gene>
<dbReference type="SUPFAM" id="SSF49764">
    <property type="entry name" value="HSP20-like chaperones"/>
    <property type="match status" value="1"/>
</dbReference>
<protein>
    <recommendedName>
        <fullName evidence="4">SHSP domain-containing protein</fullName>
    </recommendedName>
</protein>
<dbReference type="Gene3D" id="2.60.40.790">
    <property type="match status" value="1"/>
</dbReference>
<organism evidence="5 6">
    <name type="scientific">Exidia glandulosa HHB12029</name>
    <dbReference type="NCBI Taxonomy" id="1314781"/>
    <lineage>
        <taxon>Eukaryota</taxon>
        <taxon>Fungi</taxon>
        <taxon>Dikarya</taxon>
        <taxon>Basidiomycota</taxon>
        <taxon>Agaricomycotina</taxon>
        <taxon>Agaricomycetes</taxon>
        <taxon>Auriculariales</taxon>
        <taxon>Exidiaceae</taxon>
        <taxon>Exidia</taxon>
    </lineage>
</organism>
<feature type="compositionally biased region" description="Low complexity" evidence="3">
    <location>
        <begin position="1"/>
        <end position="11"/>
    </location>
</feature>
<evidence type="ECO:0000259" key="4">
    <source>
        <dbReference type="PROSITE" id="PS01031"/>
    </source>
</evidence>
<name>A0A165ZJ16_EXIGL</name>
<feature type="region of interest" description="Disordered" evidence="3">
    <location>
        <begin position="1"/>
        <end position="23"/>
    </location>
</feature>
<reference evidence="5 6" key="1">
    <citation type="journal article" date="2016" name="Mol. Biol. Evol.">
        <title>Comparative Genomics of Early-Diverging Mushroom-Forming Fungi Provides Insights into the Origins of Lignocellulose Decay Capabilities.</title>
        <authorList>
            <person name="Nagy L.G."/>
            <person name="Riley R."/>
            <person name="Tritt A."/>
            <person name="Adam C."/>
            <person name="Daum C."/>
            <person name="Floudas D."/>
            <person name="Sun H."/>
            <person name="Yadav J.S."/>
            <person name="Pangilinan J."/>
            <person name="Larsson K.H."/>
            <person name="Matsuura K."/>
            <person name="Barry K."/>
            <person name="Labutti K."/>
            <person name="Kuo R."/>
            <person name="Ohm R.A."/>
            <person name="Bhattacharya S.S."/>
            <person name="Shirouzu T."/>
            <person name="Yoshinaga Y."/>
            <person name="Martin F.M."/>
            <person name="Grigoriev I.V."/>
            <person name="Hibbett D.S."/>
        </authorList>
    </citation>
    <scope>NUCLEOTIDE SEQUENCE [LARGE SCALE GENOMIC DNA]</scope>
    <source>
        <strain evidence="5 6">HHB12029</strain>
    </source>
</reference>
<keyword evidence="6" id="KW-1185">Reference proteome</keyword>
<dbReference type="CDD" id="cd06464">
    <property type="entry name" value="ACD_sHsps-like"/>
    <property type="match status" value="1"/>
</dbReference>
<dbReference type="Proteomes" id="UP000077266">
    <property type="component" value="Unassembled WGS sequence"/>
</dbReference>
<dbReference type="AlphaFoldDB" id="A0A165ZJ16"/>
<dbReference type="PROSITE" id="PS01031">
    <property type="entry name" value="SHSP"/>
    <property type="match status" value="1"/>
</dbReference>
<dbReference type="InterPro" id="IPR002068">
    <property type="entry name" value="A-crystallin/Hsp20_dom"/>
</dbReference>
<sequence>MSTFHTSAAPLPTLPPPSSTTFEPRYAPLRARRVKVYADDYVPSVDVLESLATGTLCAMIELPGLSRTDVTLAIETSTSYSGHNELVVQGDMPHAPSECWGYSTLLRERRTGAFRRTIPIPKGLMAQDIHAKMDNGLLVVTFPKVAPTGTRLSLSAGSGGRIPVN</sequence>
<evidence type="ECO:0000256" key="3">
    <source>
        <dbReference type="SAM" id="MobiDB-lite"/>
    </source>
</evidence>
<dbReference type="InParanoid" id="A0A165ZJ16"/>
<dbReference type="OrthoDB" id="1431247at2759"/>
<dbReference type="Pfam" id="PF00011">
    <property type="entry name" value="HSP20"/>
    <property type="match status" value="1"/>
</dbReference>
<evidence type="ECO:0000256" key="1">
    <source>
        <dbReference type="PROSITE-ProRule" id="PRU00285"/>
    </source>
</evidence>